<proteinExistence type="predicted"/>
<reference evidence="2" key="1">
    <citation type="submission" date="2018-02" db="EMBL/GenBank/DDBJ databases">
        <title>Rhizophora mucronata_Transcriptome.</title>
        <authorList>
            <person name="Meera S.P."/>
            <person name="Sreeshan A."/>
            <person name="Augustine A."/>
        </authorList>
    </citation>
    <scope>NUCLEOTIDE SEQUENCE</scope>
    <source>
        <tissue evidence="2">Leaf</tissue>
    </source>
</reference>
<feature type="region of interest" description="Disordered" evidence="1">
    <location>
        <begin position="23"/>
        <end position="46"/>
    </location>
</feature>
<name>A0A2P2NN65_RHIMU</name>
<dbReference type="AlphaFoldDB" id="A0A2P2NN65"/>
<evidence type="ECO:0000313" key="2">
    <source>
        <dbReference type="EMBL" id="MBX43830.1"/>
    </source>
</evidence>
<organism evidence="2">
    <name type="scientific">Rhizophora mucronata</name>
    <name type="common">Asiatic mangrove</name>
    <dbReference type="NCBI Taxonomy" id="61149"/>
    <lineage>
        <taxon>Eukaryota</taxon>
        <taxon>Viridiplantae</taxon>
        <taxon>Streptophyta</taxon>
        <taxon>Embryophyta</taxon>
        <taxon>Tracheophyta</taxon>
        <taxon>Spermatophyta</taxon>
        <taxon>Magnoliopsida</taxon>
        <taxon>eudicotyledons</taxon>
        <taxon>Gunneridae</taxon>
        <taxon>Pentapetalae</taxon>
        <taxon>rosids</taxon>
        <taxon>fabids</taxon>
        <taxon>Malpighiales</taxon>
        <taxon>Rhizophoraceae</taxon>
        <taxon>Rhizophora</taxon>
    </lineage>
</organism>
<protein>
    <submittedName>
        <fullName evidence="2">Uncharacterized protein</fullName>
    </submittedName>
</protein>
<accession>A0A2P2NN65</accession>
<dbReference type="EMBL" id="GGEC01063346">
    <property type="protein sequence ID" value="MBX43830.1"/>
    <property type="molecule type" value="Transcribed_RNA"/>
</dbReference>
<sequence length="110" mass="12394">MLFEITKIRHCNLVMIPTQKPKEKTKMMKHRLKATPEEMQRKPLHYNLRKTNSSIAETSPIFFKLSLLGGSSTPIAMTACFRGAIRPTVMKLTFTFSSPKMLATAPTIPG</sequence>
<evidence type="ECO:0000256" key="1">
    <source>
        <dbReference type="SAM" id="MobiDB-lite"/>
    </source>
</evidence>